<evidence type="ECO:0000256" key="3">
    <source>
        <dbReference type="ARBA" id="ARBA00022499"/>
    </source>
</evidence>
<dbReference type="SMART" id="SM00398">
    <property type="entry name" value="HMG"/>
    <property type="match status" value="1"/>
</dbReference>
<evidence type="ECO:0000256" key="9">
    <source>
        <dbReference type="ARBA" id="ARBA00023242"/>
    </source>
</evidence>
<accession>A0A672PAT3</accession>
<dbReference type="InterPro" id="IPR036910">
    <property type="entry name" value="HMG_box_dom_sf"/>
</dbReference>
<dbReference type="Proteomes" id="UP000472262">
    <property type="component" value="Unassembled WGS sequence"/>
</dbReference>
<keyword evidence="15" id="KW-1185">Reference proteome</keyword>
<evidence type="ECO:0000256" key="10">
    <source>
        <dbReference type="PROSITE-ProRule" id="PRU00267"/>
    </source>
</evidence>
<evidence type="ECO:0000259" key="13">
    <source>
        <dbReference type="PROSITE" id="PS50118"/>
    </source>
</evidence>
<proteinExistence type="predicted"/>
<keyword evidence="4" id="KW-0221">Differentiation</keyword>
<dbReference type="GO" id="GO:0045165">
    <property type="term" value="P:cell fate commitment"/>
    <property type="evidence" value="ECO:0007669"/>
    <property type="project" value="TreeGrafter"/>
</dbReference>
<gene>
    <name evidence="14" type="primary">LOC107593388</name>
</gene>
<dbReference type="GO" id="GO:0005634">
    <property type="term" value="C:nucleus"/>
    <property type="evidence" value="ECO:0007669"/>
    <property type="project" value="UniProtKB-SubCell"/>
</dbReference>
<dbReference type="Ensembl" id="ENSSGRT00000063867.1">
    <property type="protein sequence ID" value="ENSSGRP00000059856.1"/>
    <property type="gene ID" value="ENSSGRG00000030754.1"/>
</dbReference>
<evidence type="ECO:0000313" key="15">
    <source>
        <dbReference type="Proteomes" id="UP000472262"/>
    </source>
</evidence>
<evidence type="ECO:0000256" key="1">
    <source>
        <dbReference type="ARBA" id="ARBA00004123"/>
    </source>
</evidence>
<feature type="compositionally biased region" description="Acidic residues" evidence="12">
    <location>
        <begin position="725"/>
        <end position="737"/>
    </location>
</feature>
<dbReference type="AlphaFoldDB" id="A0A672PAT3"/>
<dbReference type="Pfam" id="PF00505">
    <property type="entry name" value="HMG_box"/>
    <property type="match status" value="1"/>
</dbReference>
<dbReference type="CDD" id="cd22030">
    <property type="entry name" value="HMG-box_SoxD"/>
    <property type="match status" value="1"/>
</dbReference>
<keyword evidence="6 10" id="KW-0238">DNA-binding</keyword>
<dbReference type="InterPro" id="IPR009071">
    <property type="entry name" value="HMG_box_dom"/>
</dbReference>
<sequence>MSSKQATSPFALTPDGGEDGVNQEHMSWEKDENSESLVAPQLPLHNLLHNKPPPEEPISSSVPPESDWDSLMLAQQRMVSATANVTCVSESSCMDKLLSKDWKEKMERLNTDDLLGEIKGTPESLAEKERQLSTMITQLISLREQLLAAHDDQKKLAASQMEKQCQQMELARQQQEQIARQQQQLLQQQHKINLLQQQIQVQSHMPPLMIPIFPHDQRTLAAAAAAQQGFLFPPGMSYKPGDNYPVQFIPSTMAAAAASGLNPLQLQVCTVSRRRMTLLCGTNVQAFNFGTGEHFSQLYAAQLASMQVSPGAKMPPLPHPPNSAGPISPSGLKNEKRASTPLTQVKEEGTQPLNLSARPKTAESIKSSTSPTQSFFPGNKSSPNSLSKSGGIPSPIGGIGRGSSLDILSSLNSTALFGDQDAVMKAIQEARKMREQIQREQLQHHQQGIEAKLSALTSMGLNNCRSDKERSHYNNLGHHLSKLGEDGKIGHRVIDLTRPEDFEGCKELNGSADKPHQYYCWPTGGASTADARVYREPRGRNSNEPHIKRPMNAFMVWAKDERRKILQAFPDMHNSNISKILGSRWKSMTNQEKQPYYEEQARLSKIHLEKYPNYKYKPRPKRTCIIDGKKLRIGEYKQMMRSRRQEMRQFFTVGQQPQTQIPITTSAGVVYPGAITMATTTPSPHMTSDCSSASASPEPTIPVIQSTFNMKMEPGTMVSNAPVNGEDEMDMYEDFEDEPKSDYSSENDTQEPVSAN</sequence>
<dbReference type="PANTHER" id="PTHR45789">
    <property type="entry name" value="FI18025P1"/>
    <property type="match status" value="1"/>
</dbReference>
<dbReference type="GO" id="GO:0007417">
    <property type="term" value="P:central nervous system development"/>
    <property type="evidence" value="ECO:0007669"/>
    <property type="project" value="TreeGrafter"/>
</dbReference>
<organism evidence="14 15">
    <name type="scientific">Sinocyclocheilus grahami</name>
    <name type="common">Dianchi golden-line fish</name>
    <name type="synonym">Barbus grahami</name>
    <dbReference type="NCBI Taxonomy" id="75366"/>
    <lineage>
        <taxon>Eukaryota</taxon>
        <taxon>Metazoa</taxon>
        <taxon>Chordata</taxon>
        <taxon>Craniata</taxon>
        <taxon>Vertebrata</taxon>
        <taxon>Euteleostomi</taxon>
        <taxon>Actinopterygii</taxon>
        <taxon>Neopterygii</taxon>
        <taxon>Teleostei</taxon>
        <taxon>Ostariophysi</taxon>
        <taxon>Cypriniformes</taxon>
        <taxon>Cyprinidae</taxon>
        <taxon>Cyprininae</taxon>
        <taxon>Sinocyclocheilus</taxon>
    </lineage>
</organism>
<evidence type="ECO:0000256" key="11">
    <source>
        <dbReference type="SAM" id="Coils"/>
    </source>
</evidence>
<evidence type="ECO:0000256" key="12">
    <source>
        <dbReference type="SAM" id="MobiDB-lite"/>
    </source>
</evidence>
<evidence type="ECO:0000256" key="4">
    <source>
        <dbReference type="ARBA" id="ARBA00022782"/>
    </source>
</evidence>
<comment type="subcellular location">
    <subcellularLocation>
        <location evidence="1">Nucleus</location>
    </subcellularLocation>
</comment>
<keyword evidence="3" id="KW-1017">Isopeptide bond</keyword>
<dbReference type="Gene3D" id="1.10.30.10">
    <property type="entry name" value="High mobility group box domain"/>
    <property type="match status" value="1"/>
</dbReference>
<keyword evidence="7" id="KW-0010">Activator</keyword>
<protein>
    <submittedName>
        <fullName evidence="14">Transcription factor SOX-6-like</fullName>
    </submittedName>
</protein>
<feature type="compositionally biased region" description="Polar residues" evidence="12">
    <location>
        <begin position="364"/>
        <end position="384"/>
    </location>
</feature>
<dbReference type="PROSITE" id="PS50118">
    <property type="entry name" value="HMG_BOX_2"/>
    <property type="match status" value="1"/>
</dbReference>
<evidence type="ECO:0000256" key="7">
    <source>
        <dbReference type="ARBA" id="ARBA00023159"/>
    </source>
</evidence>
<keyword evidence="5" id="KW-0805">Transcription regulation</keyword>
<feature type="region of interest" description="Disordered" evidence="12">
    <location>
        <begin position="713"/>
        <end position="756"/>
    </location>
</feature>
<dbReference type="FunFam" id="1.10.30.10:FF:000003">
    <property type="entry name" value="Putative transcription factor SOX-6"/>
    <property type="match status" value="1"/>
</dbReference>
<dbReference type="GO" id="GO:0000981">
    <property type="term" value="F:DNA-binding transcription factor activity, RNA polymerase II-specific"/>
    <property type="evidence" value="ECO:0007669"/>
    <property type="project" value="TreeGrafter"/>
</dbReference>
<dbReference type="GO" id="GO:0032332">
    <property type="term" value="P:positive regulation of chondrocyte differentiation"/>
    <property type="evidence" value="ECO:0007669"/>
    <property type="project" value="TreeGrafter"/>
</dbReference>
<feature type="domain" description="HMG box" evidence="13">
    <location>
        <begin position="547"/>
        <end position="615"/>
    </location>
</feature>
<reference evidence="14" key="2">
    <citation type="submission" date="2025-09" db="UniProtKB">
        <authorList>
            <consortium name="Ensembl"/>
        </authorList>
    </citation>
    <scope>IDENTIFICATION</scope>
</reference>
<feature type="region of interest" description="Disordered" evidence="12">
    <location>
        <begin position="310"/>
        <end position="397"/>
    </location>
</feature>
<dbReference type="PANTHER" id="PTHR45789:SF1">
    <property type="entry name" value="TRANSCRIPTION FACTOR SOX-6"/>
    <property type="match status" value="1"/>
</dbReference>
<keyword evidence="11" id="KW-0175">Coiled coil</keyword>
<keyword evidence="8" id="KW-0804">Transcription</keyword>
<evidence type="ECO:0000256" key="5">
    <source>
        <dbReference type="ARBA" id="ARBA00023015"/>
    </source>
</evidence>
<dbReference type="SUPFAM" id="SSF47095">
    <property type="entry name" value="HMG-box"/>
    <property type="match status" value="1"/>
</dbReference>
<evidence type="ECO:0000256" key="2">
    <source>
        <dbReference type="ARBA" id="ARBA00022473"/>
    </source>
</evidence>
<feature type="region of interest" description="Disordered" evidence="12">
    <location>
        <begin position="1"/>
        <end position="66"/>
    </location>
</feature>
<feature type="compositionally biased region" description="Polar residues" evidence="12">
    <location>
        <begin position="1"/>
        <end position="10"/>
    </location>
</feature>
<name>A0A672PAT3_SINGR</name>
<evidence type="ECO:0000256" key="8">
    <source>
        <dbReference type="ARBA" id="ARBA00023163"/>
    </source>
</evidence>
<feature type="compositionally biased region" description="Polar residues" evidence="12">
    <location>
        <begin position="744"/>
        <end position="756"/>
    </location>
</feature>
<keyword evidence="9 10" id="KW-0539">Nucleus</keyword>
<feature type="coiled-coil region" evidence="11">
    <location>
        <begin position="125"/>
        <end position="198"/>
    </location>
</feature>
<feature type="compositionally biased region" description="Low complexity" evidence="12">
    <location>
        <begin position="385"/>
        <end position="396"/>
    </location>
</feature>
<keyword evidence="2" id="KW-0217">Developmental protein</keyword>
<dbReference type="InterPro" id="IPR051356">
    <property type="entry name" value="SOX/SOX-like_TF"/>
</dbReference>
<reference evidence="14" key="1">
    <citation type="submission" date="2025-08" db="UniProtKB">
        <authorList>
            <consortium name="Ensembl"/>
        </authorList>
    </citation>
    <scope>IDENTIFICATION</scope>
</reference>
<evidence type="ECO:0000313" key="14">
    <source>
        <dbReference type="Ensembl" id="ENSSGRP00000059856.1"/>
    </source>
</evidence>
<dbReference type="GO" id="GO:0000978">
    <property type="term" value="F:RNA polymerase II cis-regulatory region sequence-specific DNA binding"/>
    <property type="evidence" value="ECO:0007669"/>
    <property type="project" value="TreeGrafter"/>
</dbReference>
<feature type="compositionally biased region" description="Pro residues" evidence="12">
    <location>
        <begin position="313"/>
        <end position="323"/>
    </location>
</feature>
<feature type="DNA-binding region" description="HMG box" evidence="10">
    <location>
        <begin position="547"/>
        <end position="615"/>
    </location>
</feature>
<evidence type="ECO:0000256" key="6">
    <source>
        <dbReference type="ARBA" id="ARBA00023125"/>
    </source>
</evidence>